<dbReference type="Proteomes" id="UP000001431">
    <property type="component" value="Chromosome"/>
</dbReference>
<accession>A3MX66</accession>
<keyword evidence="3" id="KW-1185">Reference proteome</keyword>
<dbReference type="KEGG" id="pcl:Pcal_1816"/>
<dbReference type="eggNOG" id="arCOG00238">
    <property type="taxonomic scope" value="Archaea"/>
</dbReference>
<dbReference type="AlphaFoldDB" id="A3MX66"/>
<keyword evidence="1" id="KW-0472">Membrane</keyword>
<proteinExistence type="predicted"/>
<gene>
    <name evidence="2" type="ordered locus">Pcal_1816</name>
</gene>
<sequence length="63" mass="6730">MGDALVALLLLTIVVGGMAARPLYPHLPTWSIMSLAAFVAIVLGPVSIDDVPQMRREDGRSRA</sequence>
<dbReference type="STRING" id="410359.Pcal_1816"/>
<dbReference type="RefSeq" id="WP_011850492.1">
    <property type="nucleotide sequence ID" value="NC_009073.1"/>
</dbReference>
<name>A3MX66_PYRCJ</name>
<organism evidence="2 3">
    <name type="scientific">Pyrobaculum calidifontis (strain DSM 21063 / JCM 11548 / VA1)</name>
    <dbReference type="NCBI Taxonomy" id="410359"/>
    <lineage>
        <taxon>Archaea</taxon>
        <taxon>Thermoproteota</taxon>
        <taxon>Thermoprotei</taxon>
        <taxon>Thermoproteales</taxon>
        <taxon>Thermoproteaceae</taxon>
        <taxon>Pyrobaculum</taxon>
    </lineage>
</organism>
<dbReference type="HOGENOM" id="CLU_2875228_0_0_2"/>
<evidence type="ECO:0000313" key="3">
    <source>
        <dbReference type="Proteomes" id="UP000001431"/>
    </source>
</evidence>
<evidence type="ECO:0000256" key="1">
    <source>
        <dbReference type="SAM" id="Phobius"/>
    </source>
</evidence>
<dbReference type="GeneID" id="4910134"/>
<keyword evidence="1" id="KW-1133">Transmembrane helix</keyword>
<protein>
    <submittedName>
        <fullName evidence="2">Arsenite transport protein</fullName>
    </submittedName>
</protein>
<dbReference type="EMBL" id="CP000561">
    <property type="protein sequence ID" value="ABO09233.1"/>
    <property type="molecule type" value="Genomic_DNA"/>
</dbReference>
<keyword evidence="1" id="KW-0812">Transmembrane</keyword>
<reference evidence="2" key="1">
    <citation type="submission" date="2007-02" db="EMBL/GenBank/DDBJ databases">
        <title>Complete sequence of Pyrobaculum calidifontis JCM 11548.</title>
        <authorList>
            <consortium name="US DOE Joint Genome Institute"/>
            <person name="Copeland A."/>
            <person name="Lucas S."/>
            <person name="Lapidus A."/>
            <person name="Barry K."/>
            <person name="Glavina del Rio T."/>
            <person name="Dalin E."/>
            <person name="Tice H."/>
            <person name="Pitluck S."/>
            <person name="Chain P."/>
            <person name="Malfatti S."/>
            <person name="Shin M."/>
            <person name="Vergez L."/>
            <person name="Schmutz J."/>
            <person name="Larimer F."/>
            <person name="Land M."/>
            <person name="Hauser L."/>
            <person name="Kyrpides N."/>
            <person name="Mikhailova N."/>
            <person name="Cozen A.E."/>
            <person name="Fitz-Gibbon S.T."/>
            <person name="House C.H."/>
            <person name="Saltikov C."/>
            <person name="Lowe T.M."/>
            <person name="Richardson P."/>
        </authorList>
    </citation>
    <scope>NUCLEOTIDE SEQUENCE [LARGE SCALE GENOMIC DNA]</scope>
    <source>
        <strain evidence="2">JCM 11548</strain>
    </source>
</reference>
<evidence type="ECO:0000313" key="2">
    <source>
        <dbReference type="EMBL" id="ABO09233.1"/>
    </source>
</evidence>
<feature type="transmembrane region" description="Helical" evidence="1">
    <location>
        <begin position="29"/>
        <end position="48"/>
    </location>
</feature>